<dbReference type="Proteomes" id="UP000184501">
    <property type="component" value="Unassembled WGS sequence"/>
</dbReference>
<dbReference type="InterPro" id="IPR044668">
    <property type="entry name" value="PuuD-like"/>
</dbReference>
<dbReference type="CDD" id="cd01745">
    <property type="entry name" value="GATase1_2"/>
    <property type="match status" value="1"/>
</dbReference>
<dbReference type="PANTHER" id="PTHR43235:SF1">
    <property type="entry name" value="GLUTAMINE AMIDOTRANSFERASE PB2B2.05-RELATED"/>
    <property type="match status" value="1"/>
</dbReference>
<dbReference type="Gene3D" id="3.40.50.880">
    <property type="match status" value="1"/>
</dbReference>
<proteinExistence type="predicted"/>
<gene>
    <name evidence="2" type="ORF">SAMN05444320_11951</name>
</gene>
<keyword evidence="2" id="KW-0315">Glutamine amidotransferase</keyword>
<dbReference type="GO" id="GO:0033969">
    <property type="term" value="F:gamma-glutamyl-gamma-aminobutyrate hydrolase activity"/>
    <property type="evidence" value="ECO:0007669"/>
    <property type="project" value="TreeGrafter"/>
</dbReference>
<dbReference type="GO" id="GO:0016740">
    <property type="term" value="F:transferase activity"/>
    <property type="evidence" value="ECO:0007669"/>
    <property type="project" value="UniProtKB-KW"/>
</dbReference>
<keyword evidence="2" id="KW-0808">Transferase</keyword>
<keyword evidence="3" id="KW-1185">Reference proteome</keyword>
<dbReference type="GO" id="GO:0005829">
    <property type="term" value="C:cytosol"/>
    <property type="evidence" value="ECO:0007669"/>
    <property type="project" value="TreeGrafter"/>
</dbReference>
<name>A0A1M5PRS3_STRHI</name>
<feature type="region of interest" description="Disordered" evidence="1">
    <location>
        <begin position="227"/>
        <end position="252"/>
    </location>
</feature>
<accession>A0A1M5PRS3</accession>
<dbReference type="PROSITE" id="PS51273">
    <property type="entry name" value="GATASE_TYPE_1"/>
    <property type="match status" value="1"/>
</dbReference>
<organism evidence="2 3">
    <name type="scientific">Streptoalloteichus hindustanus</name>
    <dbReference type="NCBI Taxonomy" id="2017"/>
    <lineage>
        <taxon>Bacteria</taxon>
        <taxon>Bacillati</taxon>
        <taxon>Actinomycetota</taxon>
        <taxon>Actinomycetes</taxon>
        <taxon>Pseudonocardiales</taxon>
        <taxon>Pseudonocardiaceae</taxon>
        <taxon>Streptoalloteichus</taxon>
    </lineage>
</organism>
<protein>
    <submittedName>
        <fullName evidence="2">Anthranilate synthase component 2/putative glutamine amidotransferase</fullName>
    </submittedName>
</protein>
<dbReference type="InterPro" id="IPR029062">
    <property type="entry name" value="Class_I_gatase-like"/>
</dbReference>
<dbReference type="Pfam" id="PF07722">
    <property type="entry name" value="Peptidase_C26"/>
    <property type="match status" value="1"/>
</dbReference>
<dbReference type="InterPro" id="IPR011697">
    <property type="entry name" value="Peptidase_C26"/>
</dbReference>
<dbReference type="STRING" id="2017.SAMN05444320_11951"/>
<evidence type="ECO:0000313" key="3">
    <source>
        <dbReference type="Proteomes" id="UP000184501"/>
    </source>
</evidence>
<reference evidence="2 3" key="1">
    <citation type="submission" date="2016-11" db="EMBL/GenBank/DDBJ databases">
        <authorList>
            <person name="Jaros S."/>
            <person name="Januszkiewicz K."/>
            <person name="Wedrychowicz H."/>
        </authorList>
    </citation>
    <scope>NUCLEOTIDE SEQUENCE [LARGE SCALE GENOMIC DNA]</scope>
    <source>
        <strain evidence="2 3">DSM 44523</strain>
    </source>
</reference>
<dbReference type="AlphaFoldDB" id="A0A1M5PRS3"/>
<dbReference type="PANTHER" id="PTHR43235">
    <property type="entry name" value="GLUTAMINE AMIDOTRANSFERASE PB2B2.05-RELATED"/>
    <property type="match status" value="1"/>
</dbReference>
<dbReference type="GO" id="GO:0006598">
    <property type="term" value="P:polyamine catabolic process"/>
    <property type="evidence" value="ECO:0007669"/>
    <property type="project" value="TreeGrafter"/>
</dbReference>
<evidence type="ECO:0000313" key="2">
    <source>
        <dbReference type="EMBL" id="SHH04484.1"/>
    </source>
</evidence>
<feature type="compositionally biased region" description="Low complexity" evidence="1">
    <location>
        <begin position="236"/>
        <end position="246"/>
    </location>
</feature>
<dbReference type="SUPFAM" id="SSF52317">
    <property type="entry name" value="Class I glutamine amidotransferase-like"/>
    <property type="match status" value="1"/>
</dbReference>
<evidence type="ECO:0000256" key="1">
    <source>
        <dbReference type="SAM" id="MobiDB-lite"/>
    </source>
</evidence>
<dbReference type="EMBL" id="FQVN01000019">
    <property type="protein sequence ID" value="SHH04484.1"/>
    <property type="molecule type" value="Genomic_DNA"/>
</dbReference>
<sequence length="278" mass="29248">MASSGCDTPDGVPVSRPVIGISTYSEVASWGVWRRRADLLPRSYTEVVLRAGGLPVLLPPLTSGAADAVATVHGLVLAGGADVDPATYGATPDPRTTATRPERDAWELGLLRQALDRDLPVLGVCRGMQLLNVGYGGTLRQHLPEDVGHVQHQRAPAEFGRTAVRVAEGSGLARRVGRRCLVSCYHHQAVARLGAGLTPVAWAEDGTVEAVEDAGREFVVGVQWHPEQDAEEAEQAEASADAARAPAGGGTDAGSPALRLFAALVRAAGRHASRRENR</sequence>